<dbReference type="Proteomes" id="UP001557465">
    <property type="component" value="Unassembled WGS sequence"/>
</dbReference>
<reference evidence="2 3" key="1">
    <citation type="journal article" date="2011" name="Int. J. Syst. Evol. Microbiol.">
        <title>Zhongshania antarctica gen. nov., sp. nov. and Zhongshania guokunii sp. nov., gammaproteobacteria respectively isolated from coastal attached (fast) ice and surface seawater of the Antarctic.</title>
        <authorList>
            <person name="Li H.J."/>
            <person name="Zhang X.Y."/>
            <person name="Chen C.X."/>
            <person name="Zhang Y.J."/>
            <person name="Gao Z.M."/>
            <person name="Yu Y."/>
            <person name="Chen X.L."/>
            <person name="Chen B."/>
            <person name="Zhang Y.Z."/>
        </authorList>
    </citation>
    <scope>NUCLEOTIDE SEQUENCE [LARGE SCALE GENOMIC DNA]</scope>
    <source>
        <strain evidence="2 3">15-R06ZXC-3</strain>
    </source>
</reference>
<accession>A0ABV3TPM3</accession>
<evidence type="ECO:0000313" key="3">
    <source>
        <dbReference type="Proteomes" id="UP001557465"/>
    </source>
</evidence>
<evidence type="ECO:0000313" key="2">
    <source>
        <dbReference type="EMBL" id="MEX1663558.1"/>
    </source>
</evidence>
<evidence type="ECO:0000256" key="1">
    <source>
        <dbReference type="SAM" id="SignalP"/>
    </source>
</evidence>
<feature type="signal peptide" evidence="1">
    <location>
        <begin position="1"/>
        <end position="21"/>
    </location>
</feature>
<protein>
    <submittedName>
        <fullName evidence="2">Uncharacterized protein</fullName>
    </submittedName>
</protein>
<comment type="caution">
    <text evidence="2">The sequence shown here is derived from an EMBL/GenBank/DDBJ whole genome shotgun (WGS) entry which is preliminary data.</text>
</comment>
<proteinExistence type="predicted"/>
<feature type="chain" id="PRO_5045493818" evidence="1">
    <location>
        <begin position="22"/>
        <end position="236"/>
    </location>
</feature>
<keyword evidence="1" id="KW-0732">Signal</keyword>
<keyword evidence="3" id="KW-1185">Reference proteome</keyword>
<sequence length="236" mass="25184">MLKIATLALALLGTTGTGVWAGPYSDGETQLRQAYGAYRAALFLSNQGKEPETEAALGKFQAAWSTLATQWRSAPPPQYGDDPKLDATLTQVSDIVRKAEGQVADGALAPAHETLEQVRYALGDLHTRNGVIGFSDRMNAYHAEMEEVLGRNYAAMGSEAGAQLIEDAAILRYLAIQIVQNPAPEANDPAYQKLVDGLAISAANFYDAALSGKLPVALAARAQLKPSYARLFAKFG</sequence>
<name>A0ABV3TPM3_9RHOB</name>
<dbReference type="EMBL" id="JBFRYC010000019">
    <property type="protein sequence ID" value="MEX1663558.1"/>
    <property type="molecule type" value="Genomic_DNA"/>
</dbReference>
<organism evidence="2 3">
    <name type="scientific">Thioclava arctica</name>
    <dbReference type="NCBI Taxonomy" id="3238301"/>
    <lineage>
        <taxon>Bacteria</taxon>
        <taxon>Pseudomonadati</taxon>
        <taxon>Pseudomonadota</taxon>
        <taxon>Alphaproteobacteria</taxon>
        <taxon>Rhodobacterales</taxon>
        <taxon>Paracoccaceae</taxon>
        <taxon>Thioclava</taxon>
    </lineage>
</organism>
<dbReference type="RefSeq" id="WP_368393075.1">
    <property type="nucleotide sequence ID" value="NZ_JBFRYC010000019.1"/>
</dbReference>
<gene>
    <name evidence="2" type="ORF">AB4874_18365</name>
</gene>